<name>A0AAV7GCG6_DENCH</name>
<dbReference type="Proteomes" id="UP000775213">
    <property type="component" value="Unassembled WGS sequence"/>
</dbReference>
<sequence length="79" mass="9170">MQLKQISWLKWPKILMSRVILYPAQLRGEAEKGQSFEEFEVNKNIINLYTGHQAIKFSSNGGSFMIYENLVFISCHLGF</sequence>
<proteinExistence type="predicted"/>
<protein>
    <submittedName>
        <fullName evidence="1">Uncharacterized protein</fullName>
    </submittedName>
</protein>
<evidence type="ECO:0000313" key="1">
    <source>
        <dbReference type="EMBL" id="KAH0453395.1"/>
    </source>
</evidence>
<dbReference type="AlphaFoldDB" id="A0AAV7GCG6"/>
<accession>A0AAV7GCG6</accession>
<organism evidence="1 2">
    <name type="scientific">Dendrobium chrysotoxum</name>
    <name type="common">Orchid</name>
    <dbReference type="NCBI Taxonomy" id="161865"/>
    <lineage>
        <taxon>Eukaryota</taxon>
        <taxon>Viridiplantae</taxon>
        <taxon>Streptophyta</taxon>
        <taxon>Embryophyta</taxon>
        <taxon>Tracheophyta</taxon>
        <taxon>Spermatophyta</taxon>
        <taxon>Magnoliopsida</taxon>
        <taxon>Liliopsida</taxon>
        <taxon>Asparagales</taxon>
        <taxon>Orchidaceae</taxon>
        <taxon>Epidendroideae</taxon>
        <taxon>Malaxideae</taxon>
        <taxon>Dendrobiinae</taxon>
        <taxon>Dendrobium</taxon>
    </lineage>
</organism>
<comment type="caution">
    <text evidence="1">The sequence shown here is derived from an EMBL/GenBank/DDBJ whole genome shotgun (WGS) entry which is preliminary data.</text>
</comment>
<keyword evidence="2" id="KW-1185">Reference proteome</keyword>
<reference evidence="1 2" key="1">
    <citation type="journal article" date="2021" name="Hortic Res">
        <title>Chromosome-scale assembly of the Dendrobium chrysotoxum genome enhances the understanding of orchid evolution.</title>
        <authorList>
            <person name="Zhang Y."/>
            <person name="Zhang G.Q."/>
            <person name="Zhang D."/>
            <person name="Liu X.D."/>
            <person name="Xu X.Y."/>
            <person name="Sun W.H."/>
            <person name="Yu X."/>
            <person name="Zhu X."/>
            <person name="Wang Z.W."/>
            <person name="Zhao X."/>
            <person name="Zhong W.Y."/>
            <person name="Chen H."/>
            <person name="Yin W.L."/>
            <person name="Huang T."/>
            <person name="Niu S.C."/>
            <person name="Liu Z.J."/>
        </authorList>
    </citation>
    <scope>NUCLEOTIDE SEQUENCE [LARGE SCALE GENOMIC DNA]</scope>
    <source>
        <strain evidence="1">Lindl</strain>
    </source>
</reference>
<gene>
    <name evidence="1" type="ORF">IEQ34_017719</name>
</gene>
<evidence type="ECO:0000313" key="2">
    <source>
        <dbReference type="Proteomes" id="UP000775213"/>
    </source>
</evidence>
<dbReference type="EMBL" id="JAGFBR010000016">
    <property type="protein sequence ID" value="KAH0453395.1"/>
    <property type="molecule type" value="Genomic_DNA"/>
</dbReference>